<dbReference type="Gene3D" id="1.10.1660.10">
    <property type="match status" value="1"/>
</dbReference>
<dbReference type="PRINTS" id="PR00040">
    <property type="entry name" value="HTHMERR"/>
</dbReference>
<dbReference type="Proteomes" id="UP000830835">
    <property type="component" value="Unassembled WGS sequence"/>
</dbReference>
<dbReference type="InterPro" id="IPR009061">
    <property type="entry name" value="DNA-bd_dom_put_sf"/>
</dbReference>
<proteinExistence type="predicted"/>
<protein>
    <submittedName>
        <fullName evidence="6">Heavy metal-responsive transcriptional regulator</fullName>
    </submittedName>
</protein>
<dbReference type="RefSeq" id="WP_244348445.1">
    <property type="nucleotide sequence ID" value="NZ_JAFIRA010000001.1"/>
</dbReference>
<keyword evidence="1" id="KW-0805">Transcription regulation</keyword>
<evidence type="ECO:0000313" key="6">
    <source>
        <dbReference type="EMBL" id="MCJ2541449.1"/>
    </source>
</evidence>
<dbReference type="EMBL" id="JAFIRA010000001">
    <property type="protein sequence ID" value="MCJ2541449.1"/>
    <property type="molecule type" value="Genomic_DNA"/>
</dbReference>
<dbReference type="PANTHER" id="PTHR30204:SF94">
    <property type="entry name" value="HEAVY METAL-DEPENDENT TRANSCRIPTIONAL REGULATOR HI_0293-RELATED"/>
    <property type="match status" value="1"/>
</dbReference>
<dbReference type="PANTHER" id="PTHR30204">
    <property type="entry name" value="REDOX-CYCLING DRUG-SENSING TRANSCRIPTIONAL ACTIVATOR SOXR"/>
    <property type="match status" value="1"/>
</dbReference>
<evidence type="ECO:0000256" key="2">
    <source>
        <dbReference type="ARBA" id="ARBA00023125"/>
    </source>
</evidence>
<name>A0ABT0C6N0_THEVL</name>
<dbReference type="Pfam" id="PF00376">
    <property type="entry name" value="MerR"/>
    <property type="match status" value="1"/>
</dbReference>
<dbReference type="PROSITE" id="PS50937">
    <property type="entry name" value="HTH_MERR_2"/>
    <property type="match status" value="1"/>
</dbReference>
<comment type="caution">
    <text evidence="6">The sequence shown here is derived from an EMBL/GenBank/DDBJ whole genome shotgun (WGS) entry which is preliminary data.</text>
</comment>
<keyword evidence="7" id="KW-1185">Reference proteome</keyword>
<feature type="coiled-coil region" evidence="4">
    <location>
        <begin position="99"/>
        <end position="126"/>
    </location>
</feature>
<evidence type="ECO:0000256" key="1">
    <source>
        <dbReference type="ARBA" id="ARBA00023015"/>
    </source>
</evidence>
<feature type="domain" description="HTH merR-type" evidence="5">
    <location>
        <begin position="17"/>
        <end position="87"/>
    </location>
</feature>
<dbReference type="SUPFAM" id="SSF46955">
    <property type="entry name" value="Putative DNA-binding domain"/>
    <property type="match status" value="1"/>
</dbReference>
<evidence type="ECO:0000313" key="7">
    <source>
        <dbReference type="Proteomes" id="UP000830835"/>
    </source>
</evidence>
<dbReference type="Pfam" id="PF09278">
    <property type="entry name" value="MerR-DNA-bind"/>
    <property type="match status" value="1"/>
</dbReference>
<dbReference type="InterPro" id="IPR000551">
    <property type="entry name" value="MerR-type_HTH_dom"/>
</dbReference>
<evidence type="ECO:0000259" key="5">
    <source>
        <dbReference type="PROSITE" id="PS50937"/>
    </source>
</evidence>
<dbReference type="InterPro" id="IPR047057">
    <property type="entry name" value="MerR_fam"/>
</dbReference>
<accession>A0ABT0C6N0</accession>
<evidence type="ECO:0000256" key="4">
    <source>
        <dbReference type="SAM" id="Coils"/>
    </source>
</evidence>
<evidence type="ECO:0000256" key="3">
    <source>
        <dbReference type="ARBA" id="ARBA00023163"/>
    </source>
</evidence>
<dbReference type="CDD" id="cd04770">
    <property type="entry name" value="HTH_HMRTR"/>
    <property type="match status" value="1"/>
</dbReference>
<keyword evidence="2" id="KW-0238">DNA-binding</keyword>
<keyword evidence="3" id="KW-0804">Transcription</keyword>
<sequence length="165" mass="18206">MFGSALTKHSSSSLKAGLKIGQVALAAGLPVRTVRYYESIGLLSPTVERAESSYRLFDPAVLGRLAFIRRCQSLGLSLEEIREILQVHDQGQLPCQDIWERLQEKLQEIEQRIADLQILKGQIQSLLSDWHIPEGSLAESAVKSTVICPILQNPDADEGAANRSI</sequence>
<keyword evidence="4" id="KW-0175">Coiled coil</keyword>
<dbReference type="InterPro" id="IPR015358">
    <property type="entry name" value="Tscrpt_reg_MerR_DNA-bd"/>
</dbReference>
<gene>
    <name evidence="6" type="ORF">JX360_00770</name>
</gene>
<organism evidence="6 7">
    <name type="scientific">Thermostichus vulcanus str. 'Rupite'</name>
    <dbReference type="NCBI Taxonomy" id="2813851"/>
    <lineage>
        <taxon>Bacteria</taxon>
        <taxon>Bacillati</taxon>
        <taxon>Cyanobacteriota</taxon>
        <taxon>Cyanophyceae</taxon>
        <taxon>Thermostichales</taxon>
        <taxon>Thermostichaceae</taxon>
        <taxon>Thermostichus</taxon>
    </lineage>
</organism>
<dbReference type="SMART" id="SM00422">
    <property type="entry name" value="HTH_MERR"/>
    <property type="match status" value="1"/>
</dbReference>
<reference evidence="6" key="1">
    <citation type="submission" date="2021-02" db="EMBL/GenBank/DDBJ databases">
        <title>The CRISPR/cas machinery reduction and long-range gene transfer in the hot spring cyanobacterium Synechococcus.</title>
        <authorList>
            <person name="Dvorak P."/>
            <person name="Jahodarova E."/>
            <person name="Hasler P."/>
            <person name="Poulickova A."/>
        </authorList>
    </citation>
    <scope>NUCLEOTIDE SEQUENCE</scope>
    <source>
        <strain evidence="6">Rupite</strain>
    </source>
</reference>